<sequence length="190" mass="20178">MKRTTSIAILAIFGIIVLSTLTFAGPMRGNGGMGGMGGAGDCTGRNMNPAIQQLPQEKQDQLKSILDEHRKDMAPMHNAMWEKHTLLKALSGNPNTKPETITALVGELSDLRAQMQTKREALQARVSKEIGIDLPMGFGMHDRRGKGGHGRGHGEFGQRGMGRGMNPGMNPGMGPDMVPAPNDAPATPGA</sequence>
<dbReference type="RefSeq" id="WP_092193876.1">
    <property type="nucleotide sequence ID" value="NZ_FOTO01000014.1"/>
</dbReference>
<proteinExistence type="predicted"/>
<dbReference type="Pfam" id="PF13801">
    <property type="entry name" value="Metal_resist"/>
    <property type="match status" value="1"/>
</dbReference>
<comment type="caution">
    <text evidence="2">The sequence shown here is derived from an EMBL/GenBank/DDBJ whole genome shotgun (WGS) entry which is preliminary data.</text>
</comment>
<dbReference type="EMBL" id="FOTO01000014">
    <property type="protein sequence ID" value="SFM10347.1"/>
    <property type="molecule type" value="Genomic_DNA"/>
</dbReference>
<dbReference type="InterPro" id="IPR025961">
    <property type="entry name" value="Metal_resist"/>
</dbReference>
<keyword evidence="3" id="KW-1185">Reference proteome</keyword>
<organism evidence="2 3">
    <name type="scientific">Desulfomicrobium norvegicum (strain DSM 1741 / NCIMB 8310)</name>
    <name type="common">Desulfovibrio baculatus (strain Norway 4)</name>
    <name type="synonym">Desulfovibrio desulfuricans (strain Norway 4)</name>
    <dbReference type="NCBI Taxonomy" id="52561"/>
    <lineage>
        <taxon>Bacteria</taxon>
        <taxon>Pseudomonadati</taxon>
        <taxon>Thermodesulfobacteriota</taxon>
        <taxon>Desulfovibrionia</taxon>
        <taxon>Desulfovibrionales</taxon>
        <taxon>Desulfomicrobiaceae</taxon>
        <taxon>Desulfomicrobium</taxon>
    </lineage>
</organism>
<evidence type="ECO:0000256" key="1">
    <source>
        <dbReference type="SAM" id="MobiDB-lite"/>
    </source>
</evidence>
<accession>A0A8G2C5D8</accession>
<feature type="region of interest" description="Disordered" evidence="1">
    <location>
        <begin position="168"/>
        <end position="190"/>
    </location>
</feature>
<dbReference type="OrthoDB" id="5471872at2"/>
<dbReference type="Proteomes" id="UP000199581">
    <property type="component" value="Unassembled WGS sequence"/>
</dbReference>
<gene>
    <name evidence="2" type="ORF">SAMN05421830_11455</name>
</gene>
<reference evidence="2 3" key="1">
    <citation type="submission" date="2016-10" db="EMBL/GenBank/DDBJ databases">
        <authorList>
            <person name="Varghese N."/>
            <person name="Submissions S."/>
        </authorList>
    </citation>
    <scope>NUCLEOTIDE SEQUENCE [LARGE SCALE GENOMIC DNA]</scope>
    <source>
        <strain evidence="2 3">DSM 1741</strain>
    </source>
</reference>
<evidence type="ECO:0000313" key="3">
    <source>
        <dbReference type="Proteomes" id="UP000199581"/>
    </source>
</evidence>
<name>A0A8G2C5D8_DESNO</name>
<protein>
    <submittedName>
        <fullName evidence="2">Zinc resistance-associated protein</fullName>
    </submittedName>
</protein>
<dbReference type="Gene3D" id="1.20.120.1490">
    <property type="match status" value="1"/>
</dbReference>
<dbReference type="AlphaFoldDB" id="A0A8G2C5D8"/>
<evidence type="ECO:0000313" key="2">
    <source>
        <dbReference type="EMBL" id="SFM10347.1"/>
    </source>
</evidence>